<name>A0A1M6JTK8_MALRU</name>
<dbReference type="RefSeq" id="WP_072909081.1">
    <property type="nucleotide sequence ID" value="NZ_FQZT01000009.1"/>
</dbReference>
<feature type="domain" description="Endonuclease/exonuclease/phosphatase" evidence="1">
    <location>
        <begin position="17"/>
        <end position="212"/>
    </location>
</feature>
<dbReference type="InterPro" id="IPR036691">
    <property type="entry name" value="Endo/exonu/phosph_ase_sf"/>
</dbReference>
<accession>A0A1M6JTK8</accession>
<dbReference type="SUPFAM" id="SSF56219">
    <property type="entry name" value="DNase I-like"/>
    <property type="match status" value="1"/>
</dbReference>
<dbReference type="Proteomes" id="UP000184171">
    <property type="component" value="Unassembled WGS sequence"/>
</dbReference>
<reference evidence="2 3" key="1">
    <citation type="submission" date="2016-11" db="EMBL/GenBank/DDBJ databases">
        <authorList>
            <person name="Jaros S."/>
            <person name="Januszkiewicz K."/>
            <person name="Wedrychowicz H."/>
        </authorList>
    </citation>
    <scope>NUCLEOTIDE SEQUENCE [LARGE SCALE GENOMIC DNA]</scope>
    <source>
        <strain evidence="2 3">DSM 5091</strain>
    </source>
</reference>
<evidence type="ECO:0000259" key="1">
    <source>
        <dbReference type="Pfam" id="PF03372"/>
    </source>
</evidence>
<proteinExistence type="predicted"/>
<keyword evidence="2" id="KW-0255">Endonuclease</keyword>
<keyword evidence="2" id="KW-0269">Exonuclease</keyword>
<dbReference type="Gene3D" id="3.60.10.10">
    <property type="entry name" value="Endonuclease/exonuclease/phosphatase"/>
    <property type="match status" value="1"/>
</dbReference>
<evidence type="ECO:0000313" key="3">
    <source>
        <dbReference type="Proteomes" id="UP000184171"/>
    </source>
</evidence>
<protein>
    <submittedName>
        <fullName evidence="2">Metal-dependent hydrolase, endonuclease/exonuclease/phosphatase family</fullName>
    </submittedName>
</protein>
<gene>
    <name evidence="2" type="ORF">SAMN02745165_02510</name>
</gene>
<dbReference type="GO" id="GO:0004519">
    <property type="term" value="F:endonuclease activity"/>
    <property type="evidence" value="ECO:0007669"/>
    <property type="project" value="UniProtKB-KW"/>
</dbReference>
<dbReference type="InterPro" id="IPR005135">
    <property type="entry name" value="Endo/exonuclease/phosphatase"/>
</dbReference>
<keyword evidence="2" id="KW-0378">Hydrolase</keyword>
<dbReference type="GO" id="GO:0004527">
    <property type="term" value="F:exonuclease activity"/>
    <property type="evidence" value="ECO:0007669"/>
    <property type="project" value="UniProtKB-KW"/>
</dbReference>
<organism evidence="2 3">
    <name type="scientific">Malonomonas rubra DSM 5091</name>
    <dbReference type="NCBI Taxonomy" id="1122189"/>
    <lineage>
        <taxon>Bacteria</taxon>
        <taxon>Pseudomonadati</taxon>
        <taxon>Thermodesulfobacteriota</taxon>
        <taxon>Desulfuromonadia</taxon>
        <taxon>Desulfuromonadales</taxon>
        <taxon>Geopsychrobacteraceae</taxon>
        <taxon>Malonomonas</taxon>
    </lineage>
</organism>
<dbReference type="OrthoDB" id="9813425at2"/>
<keyword evidence="2" id="KW-0540">Nuclease</keyword>
<dbReference type="Pfam" id="PF03372">
    <property type="entry name" value="Exo_endo_phos"/>
    <property type="match status" value="1"/>
</dbReference>
<dbReference type="STRING" id="1122189.SAMN02745165_02510"/>
<evidence type="ECO:0000313" key="2">
    <source>
        <dbReference type="EMBL" id="SHJ49962.1"/>
    </source>
</evidence>
<sequence>MATFRIMSYHVNGFRGASGEIDSSLSARVIRSQMPDLVMLQQLGSPVAAGTLEEFSDQVGLAAYGPDEQGSCCFLSRYPLHNVQEFSLGHGGRCVRADLDLESERFHLFNLCLSFDPWQRRDQVRALLSDQLLNNRSLPCATIISGDFTLPLWGYGQISLSEHLRRARFPLWRANYPGNFPLWGRDRIYFRGPIRALAGTVLATADARKASPHLPLILTVESCDNRRFLKLHERIRLRKADPVCG</sequence>
<dbReference type="EMBL" id="FQZT01000009">
    <property type="protein sequence ID" value="SHJ49962.1"/>
    <property type="molecule type" value="Genomic_DNA"/>
</dbReference>
<keyword evidence="3" id="KW-1185">Reference proteome</keyword>
<dbReference type="AlphaFoldDB" id="A0A1M6JTK8"/>